<gene>
    <name evidence="1" type="ORF">KIN20_026728</name>
</gene>
<sequence length="51" mass="5620">MTVQMGSFSRVNQDLLVIGVAKLSVGLLGNEEKINLLERVAPTVNLILLRR</sequence>
<evidence type="ECO:0000313" key="2">
    <source>
        <dbReference type="Proteomes" id="UP001196413"/>
    </source>
</evidence>
<organism evidence="1 2">
    <name type="scientific">Parelaphostrongylus tenuis</name>
    <name type="common">Meningeal worm</name>
    <dbReference type="NCBI Taxonomy" id="148309"/>
    <lineage>
        <taxon>Eukaryota</taxon>
        <taxon>Metazoa</taxon>
        <taxon>Ecdysozoa</taxon>
        <taxon>Nematoda</taxon>
        <taxon>Chromadorea</taxon>
        <taxon>Rhabditida</taxon>
        <taxon>Rhabditina</taxon>
        <taxon>Rhabditomorpha</taxon>
        <taxon>Strongyloidea</taxon>
        <taxon>Metastrongylidae</taxon>
        <taxon>Parelaphostrongylus</taxon>
    </lineage>
</organism>
<proteinExistence type="predicted"/>
<evidence type="ECO:0000313" key="1">
    <source>
        <dbReference type="EMBL" id="KAJ1366131.1"/>
    </source>
</evidence>
<reference evidence="1" key="1">
    <citation type="submission" date="2021-06" db="EMBL/GenBank/DDBJ databases">
        <title>Parelaphostrongylus tenuis whole genome reference sequence.</title>
        <authorList>
            <person name="Garwood T.J."/>
            <person name="Larsen P.A."/>
            <person name="Fountain-Jones N.M."/>
            <person name="Garbe J.R."/>
            <person name="Macchietto M.G."/>
            <person name="Kania S.A."/>
            <person name="Gerhold R.W."/>
            <person name="Richards J.E."/>
            <person name="Wolf T.M."/>
        </authorList>
    </citation>
    <scope>NUCLEOTIDE SEQUENCE</scope>
    <source>
        <strain evidence="1">MNPRO001-30</strain>
        <tissue evidence="1">Meninges</tissue>
    </source>
</reference>
<accession>A0AAD5QYF9</accession>
<protein>
    <submittedName>
        <fullName evidence="1">Uncharacterized protein</fullName>
    </submittedName>
</protein>
<name>A0AAD5QYF9_PARTN</name>
<keyword evidence="2" id="KW-1185">Reference proteome</keyword>
<dbReference type="AlphaFoldDB" id="A0AAD5QYF9"/>
<comment type="caution">
    <text evidence="1">The sequence shown here is derived from an EMBL/GenBank/DDBJ whole genome shotgun (WGS) entry which is preliminary data.</text>
</comment>
<dbReference type="EMBL" id="JAHQIW010005473">
    <property type="protein sequence ID" value="KAJ1366131.1"/>
    <property type="molecule type" value="Genomic_DNA"/>
</dbReference>
<dbReference type="Proteomes" id="UP001196413">
    <property type="component" value="Unassembled WGS sequence"/>
</dbReference>